<dbReference type="OrthoDB" id="674043at2"/>
<accession>A0A3S1DKV9</accession>
<keyword evidence="2" id="KW-1185">Reference proteome</keyword>
<name>A0A3S1DKV9_9BACT</name>
<protein>
    <submittedName>
        <fullName evidence="1">DUF4907 domain-containing protein</fullName>
    </submittedName>
</protein>
<dbReference type="InterPro" id="IPR032593">
    <property type="entry name" value="DUF4907"/>
</dbReference>
<comment type="caution">
    <text evidence="1">The sequence shown here is derived from an EMBL/GenBank/DDBJ whole genome shotgun (WGS) entry which is preliminary data.</text>
</comment>
<proteinExistence type="predicted"/>
<dbReference type="Pfam" id="PF16250">
    <property type="entry name" value="DUF4907"/>
    <property type="match status" value="1"/>
</dbReference>
<dbReference type="RefSeq" id="WP_127043207.1">
    <property type="nucleotide sequence ID" value="NZ_JAABOK010000005.1"/>
</dbReference>
<evidence type="ECO:0000313" key="2">
    <source>
        <dbReference type="Proteomes" id="UP000281028"/>
    </source>
</evidence>
<evidence type="ECO:0000313" key="1">
    <source>
        <dbReference type="EMBL" id="NSL90432.1"/>
    </source>
</evidence>
<dbReference type="AlphaFoldDB" id="A0A3S1DKV9"/>
<dbReference type="Proteomes" id="UP000281028">
    <property type="component" value="Unassembled WGS sequence"/>
</dbReference>
<dbReference type="EMBL" id="RIAR02000001">
    <property type="protein sequence ID" value="NSL90432.1"/>
    <property type="molecule type" value="Genomic_DNA"/>
</dbReference>
<gene>
    <name evidence="1" type="ORF">ECE50_026655</name>
</gene>
<sequence length="114" mass="12798">MTKRKLLIRLTILLAALLLLIVRWQRKADSPRDASPQLAVETFPAHDGWGYKVLINGKPYIYQDIIPGMAGNRAFVSRTEALRAGHAVMEKIAQHKNPAITQEDLKKLQISGLQ</sequence>
<reference evidence="1" key="1">
    <citation type="submission" date="2020-05" db="EMBL/GenBank/DDBJ databases">
        <title>Chitinophaga laudate sp. nov., isolated from a tropical peat swamp.</title>
        <authorList>
            <person name="Goh C.B.S."/>
            <person name="Lee M.S."/>
            <person name="Parimannan S."/>
            <person name="Pasbakhsh P."/>
            <person name="Yule C.M."/>
            <person name="Rajandas H."/>
            <person name="Loke S."/>
            <person name="Croft L."/>
            <person name="Tan J.B.L."/>
        </authorList>
    </citation>
    <scope>NUCLEOTIDE SEQUENCE</scope>
    <source>
        <strain evidence="1">Mgbs1</strain>
    </source>
</reference>
<organism evidence="1 2">
    <name type="scientific">Chitinophaga solisilvae</name>
    <dbReference type="NCBI Taxonomy" id="1233460"/>
    <lineage>
        <taxon>Bacteria</taxon>
        <taxon>Pseudomonadati</taxon>
        <taxon>Bacteroidota</taxon>
        <taxon>Chitinophagia</taxon>
        <taxon>Chitinophagales</taxon>
        <taxon>Chitinophagaceae</taxon>
        <taxon>Chitinophaga</taxon>
    </lineage>
</organism>